<evidence type="ECO:0000256" key="1">
    <source>
        <dbReference type="ARBA" id="ARBA00007992"/>
    </source>
</evidence>
<dbReference type="GO" id="GO:0004497">
    <property type="term" value="F:monooxygenase activity"/>
    <property type="evidence" value="ECO:0007669"/>
    <property type="project" value="InterPro"/>
</dbReference>
<keyword evidence="2" id="KW-0285">Flavoprotein</keyword>
<organism evidence="7 8">
    <name type="scientific">Mortierella hygrophila</name>
    <dbReference type="NCBI Taxonomy" id="979708"/>
    <lineage>
        <taxon>Eukaryota</taxon>
        <taxon>Fungi</taxon>
        <taxon>Fungi incertae sedis</taxon>
        <taxon>Mucoromycota</taxon>
        <taxon>Mortierellomycotina</taxon>
        <taxon>Mortierellomycetes</taxon>
        <taxon>Mortierellales</taxon>
        <taxon>Mortierellaceae</taxon>
        <taxon>Mortierella</taxon>
    </lineage>
</organism>
<evidence type="ECO:0000313" key="7">
    <source>
        <dbReference type="EMBL" id="KAF9541118.1"/>
    </source>
</evidence>
<dbReference type="Pfam" id="PF01494">
    <property type="entry name" value="FAD_binding_3"/>
    <property type="match status" value="2"/>
</dbReference>
<sequence>MSNENKSKPTVLIVGAGLGGLLLGALLEKANVPYMIFERTSVVKPLGSALSVGPLVLPILQQLGVYEEFLSISKYMTHIAMHNESLKPYKPTDYSLVEEFTGYGYYIVTRPLLYDLILRQVPPEKLHFDKRVNIISDQGDKVIIQTSDNATHEGDILVGADGAHSTVRRHLYATLKAKGELPKSDQEDLPFSCTCLVGQTTHLDPEEFPVMKESVCQFQIVLGKDKPYTWIVFSTAQNTLAWMVIRHLSRQTNRTEMGSRLKRNESVEWGCHAALEMCDDTRSFPIPIGDGKLTLGTLYDRTPKELISKVMLEEKVFKTWQSGRIVLLGDACHKLHPSSGQGAVTAMHDAIALANLMYAIPSNSSKDITQALSEYQAERYPAAIESFKNSQQGSRVLEKGPTGALALYISTHAPLWLWKSVLQKMLRFRPLIGFLDPIEPKGAVAPVVSPSTEKARKLFERRRKSQEKQETKQEVEKRRQQEVEQQREETQATVA</sequence>
<keyword evidence="4" id="KW-0560">Oxidoreductase</keyword>
<dbReference type="PANTHER" id="PTHR47356">
    <property type="entry name" value="FAD-DEPENDENT MONOOXYGENASE ASQG-RELATED"/>
    <property type="match status" value="1"/>
</dbReference>
<dbReference type="EMBL" id="JAAAXW010000177">
    <property type="protein sequence ID" value="KAF9541118.1"/>
    <property type="molecule type" value="Genomic_DNA"/>
</dbReference>
<protein>
    <recommendedName>
        <fullName evidence="6">FAD-binding domain-containing protein</fullName>
    </recommendedName>
</protein>
<proteinExistence type="inferred from homology"/>
<accession>A0A9P6F2X1</accession>
<evidence type="ECO:0000313" key="8">
    <source>
        <dbReference type="Proteomes" id="UP000723463"/>
    </source>
</evidence>
<feature type="domain" description="FAD-binding" evidence="6">
    <location>
        <begin position="10"/>
        <end position="181"/>
    </location>
</feature>
<dbReference type="Gene3D" id="3.50.50.60">
    <property type="entry name" value="FAD/NAD(P)-binding domain"/>
    <property type="match status" value="1"/>
</dbReference>
<dbReference type="InterPro" id="IPR050562">
    <property type="entry name" value="FAD_mOase_fung"/>
</dbReference>
<reference evidence="7" key="1">
    <citation type="journal article" date="2020" name="Fungal Divers.">
        <title>Resolving the Mortierellaceae phylogeny through synthesis of multi-gene phylogenetics and phylogenomics.</title>
        <authorList>
            <person name="Vandepol N."/>
            <person name="Liber J."/>
            <person name="Desiro A."/>
            <person name="Na H."/>
            <person name="Kennedy M."/>
            <person name="Barry K."/>
            <person name="Grigoriev I.V."/>
            <person name="Miller A.N."/>
            <person name="O'Donnell K."/>
            <person name="Stajich J.E."/>
            <person name="Bonito G."/>
        </authorList>
    </citation>
    <scope>NUCLEOTIDE SEQUENCE</scope>
    <source>
        <strain evidence="7">NRRL 2591</strain>
    </source>
</reference>
<keyword evidence="8" id="KW-1185">Reference proteome</keyword>
<evidence type="ECO:0000256" key="5">
    <source>
        <dbReference type="SAM" id="MobiDB-lite"/>
    </source>
</evidence>
<evidence type="ECO:0000259" key="6">
    <source>
        <dbReference type="Pfam" id="PF01494"/>
    </source>
</evidence>
<evidence type="ECO:0000256" key="4">
    <source>
        <dbReference type="ARBA" id="ARBA00023002"/>
    </source>
</evidence>
<comment type="similarity">
    <text evidence="1">Belongs to the paxM FAD-dependent monooxygenase family.</text>
</comment>
<gene>
    <name evidence="7" type="ORF">EC957_003399</name>
</gene>
<feature type="compositionally biased region" description="Basic and acidic residues" evidence="5">
    <location>
        <begin position="466"/>
        <end position="495"/>
    </location>
</feature>
<keyword evidence="3" id="KW-0274">FAD</keyword>
<comment type="caution">
    <text evidence="7">The sequence shown here is derived from an EMBL/GenBank/DDBJ whole genome shotgun (WGS) entry which is preliminary data.</text>
</comment>
<feature type="region of interest" description="Disordered" evidence="5">
    <location>
        <begin position="448"/>
        <end position="495"/>
    </location>
</feature>
<dbReference type="SUPFAM" id="SSF51905">
    <property type="entry name" value="FAD/NAD(P)-binding domain"/>
    <property type="match status" value="1"/>
</dbReference>
<dbReference type="Proteomes" id="UP000723463">
    <property type="component" value="Unassembled WGS sequence"/>
</dbReference>
<name>A0A9P6F2X1_9FUNG</name>
<dbReference type="AlphaFoldDB" id="A0A9P6F2X1"/>
<dbReference type="PRINTS" id="PR00420">
    <property type="entry name" value="RNGMNOXGNASE"/>
</dbReference>
<evidence type="ECO:0000256" key="3">
    <source>
        <dbReference type="ARBA" id="ARBA00022827"/>
    </source>
</evidence>
<feature type="domain" description="FAD-binding" evidence="6">
    <location>
        <begin position="307"/>
        <end position="384"/>
    </location>
</feature>
<dbReference type="GO" id="GO:0071949">
    <property type="term" value="F:FAD binding"/>
    <property type="evidence" value="ECO:0007669"/>
    <property type="project" value="InterPro"/>
</dbReference>
<dbReference type="PANTHER" id="PTHR47356:SF2">
    <property type="entry name" value="FAD-BINDING DOMAIN-CONTAINING PROTEIN-RELATED"/>
    <property type="match status" value="1"/>
</dbReference>
<evidence type="ECO:0000256" key="2">
    <source>
        <dbReference type="ARBA" id="ARBA00022630"/>
    </source>
</evidence>
<dbReference type="InterPro" id="IPR036188">
    <property type="entry name" value="FAD/NAD-bd_sf"/>
</dbReference>
<dbReference type="InterPro" id="IPR002938">
    <property type="entry name" value="FAD-bd"/>
</dbReference>